<gene>
    <name evidence="11" type="ORF">R3W88_010625</name>
</gene>
<dbReference type="PANTHER" id="PTHR33463">
    <property type="entry name" value="NB-ARC DOMAIN-CONTAINING PROTEIN-RELATED"/>
    <property type="match status" value="1"/>
</dbReference>
<dbReference type="PRINTS" id="PR00364">
    <property type="entry name" value="DISEASERSIST"/>
</dbReference>
<dbReference type="Gene3D" id="1.10.8.430">
    <property type="entry name" value="Helical domain of apoptotic protease-activating factors"/>
    <property type="match status" value="1"/>
</dbReference>
<dbReference type="FunFam" id="3.40.50.300:FF:001091">
    <property type="entry name" value="Probable disease resistance protein At1g61300"/>
    <property type="match status" value="1"/>
</dbReference>
<evidence type="ECO:0000256" key="5">
    <source>
        <dbReference type="ARBA" id="ARBA00022821"/>
    </source>
</evidence>
<accession>A0AAV9L4X6</accession>
<comment type="similarity">
    <text evidence="1">Belongs to the disease resistance NB-LRR family.</text>
</comment>
<keyword evidence="12" id="KW-1185">Reference proteome</keyword>
<proteinExistence type="inferred from homology"/>
<feature type="domain" description="NB-ARC" evidence="8">
    <location>
        <begin position="163"/>
        <end position="325"/>
    </location>
</feature>
<evidence type="ECO:0000256" key="6">
    <source>
        <dbReference type="ARBA" id="ARBA00022840"/>
    </source>
</evidence>
<evidence type="ECO:0000259" key="8">
    <source>
        <dbReference type="Pfam" id="PF00931"/>
    </source>
</evidence>
<dbReference type="InterPro" id="IPR057135">
    <property type="entry name" value="At4g27190-like_LRR"/>
</dbReference>
<feature type="domain" description="Disease resistance protein At4g27190-like leucine-rich repeats" evidence="9">
    <location>
        <begin position="915"/>
        <end position="1044"/>
    </location>
</feature>
<dbReference type="InterPro" id="IPR032675">
    <property type="entry name" value="LRR_dom_sf"/>
</dbReference>
<evidence type="ECO:0000313" key="11">
    <source>
        <dbReference type="EMBL" id="KAK4720392.1"/>
    </source>
</evidence>
<dbReference type="Pfam" id="PF23247">
    <property type="entry name" value="LRR_RPS2"/>
    <property type="match status" value="4"/>
</dbReference>
<feature type="domain" description="Disease resistance R13L4/SHOC-2-like LRR" evidence="10">
    <location>
        <begin position="580"/>
        <end position="689"/>
    </location>
</feature>
<dbReference type="InterPro" id="IPR042197">
    <property type="entry name" value="Apaf_helical"/>
</dbReference>
<dbReference type="InterPro" id="IPR002182">
    <property type="entry name" value="NB-ARC"/>
</dbReference>
<feature type="domain" description="Disease resistance protein At4g27190-like leucine-rich repeats" evidence="9">
    <location>
        <begin position="1084"/>
        <end position="1210"/>
    </location>
</feature>
<dbReference type="SUPFAM" id="SSF52058">
    <property type="entry name" value="L domain-like"/>
    <property type="match status" value="2"/>
</dbReference>
<evidence type="ECO:0000256" key="2">
    <source>
        <dbReference type="ARBA" id="ARBA00022614"/>
    </source>
</evidence>
<keyword evidence="3" id="KW-0677">Repeat</keyword>
<dbReference type="InterPro" id="IPR050905">
    <property type="entry name" value="Plant_NBS-LRR"/>
</dbReference>
<dbReference type="Gene3D" id="3.40.50.300">
    <property type="entry name" value="P-loop containing nucleotide triphosphate hydrolases"/>
    <property type="match status" value="1"/>
</dbReference>
<dbReference type="GO" id="GO:0006952">
    <property type="term" value="P:defense response"/>
    <property type="evidence" value="ECO:0007669"/>
    <property type="project" value="UniProtKB-KW"/>
</dbReference>
<evidence type="ECO:0000313" key="12">
    <source>
        <dbReference type="Proteomes" id="UP001311915"/>
    </source>
</evidence>
<evidence type="ECO:0000259" key="10">
    <source>
        <dbReference type="Pfam" id="PF23598"/>
    </source>
</evidence>
<dbReference type="Pfam" id="PF23598">
    <property type="entry name" value="LRR_14"/>
    <property type="match status" value="1"/>
</dbReference>
<dbReference type="Gene3D" id="3.80.10.10">
    <property type="entry name" value="Ribonuclease Inhibitor"/>
    <property type="match status" value="4"/>
</dbReference>
<organism evidence="11 12">
    <name type="scientific">Solanum pinnatisectum</name>
    <name type="common">tansyleaf nightshade</name>
    <dbReference type="NCBI Taxonomy" id="50273"/>
    <lineage>
        <taxon>Eukaryota</taxon>
        <taxon>Viridiplantae</taxon>
        <taxon>Streptophyta</taxon>
        <taxon>Embryophyta</taxon>
        <taxon>Tracheophyta</taxon>
        <taxon>Spermatophyta</taxon>
        <taxon>Magnoliopsida</taxon>
        <taxon>eudicotyledons</taxon>
        <taxon>Gunneridae</taxon>
        <taxon>Pentapetalae</taxon>
        <taxon>asterids</taxon>
        <taxon>lamiids</taxon>
        <taxon>Solanales</taxon>
        <taxon>Solanaceae</taxon>
        <taxon>Solanoideae</taxon>
        <taxon>Solaneae</taxon>
        <taxon>Solanum</taxon>
    </lineage>
</organism>
<comment type="caution">
    <text evidence="11">The sequence shown here is derived from an EMBL/GenBank/DDBJ whole genome shotgun (WGS) entry which is preliminary data.</text>
</comment>
<evidence type="ECO:0000256" key="7">
    <source>
        <dbReference type="SAM" id="MobiDB-lite"/>
    </source>
</evidence>
<evidence type="ECO:0000256" key="3">
    <source>
        <dbReference type="ARBA" id="ARBA00022737"/>
    </source>
</evidence>
<feature type="compositionally biased region" description="Acidic residues" evidence="7">
    <location>
        <begin position="1444"/>
        <end position="1461"/>
    </location>
</feature>
<dbReference type="InterPro" id="IPR027417">
    <property type="entry name" value="P-loop_NTPase"/>
</dbReference>
<reference evidence="11 12" key="1">
    <citation type="submission" date="2023-10" db="EMBL/GenBank/DDBJ databases">
        <title>Genome-Wide Identification Analysis in wild type Solanum Pinnatisectum Reveals Some Genes Defensing Phytophthora Infestans.</title>
        <authorList>
            <person name="Sun C."/>
        </authorList>
    </citation>
    <scope>NUCLEOTIDE SEQUENCE [LARGE SCALE GENOMIC DNA]</scope>
    <source>
        <strain evidence="11">LQN</strain>
        <tissue evidence="11">Leaf</tissue>
    </source>
</reference>
<keyword evidence="5" id="KW-0611">Plant defense</keyword>
<evidence type="ECO:0000259" key="9">
    <source>
        <dbReference type="Pfam" id="PF23247"/>
    </source>
</evidence>
<name>A0AAV9L4X6_9SOLN</name>
<feature type="region of interest" description="Disordered" evidence="7">
    <location>
        <begin position="1411"/>
        <end position="1461"/>
    </location>
</feature>
<keyword evidence="2" id="KW-0433">Leucine-rich repeat</keyword>
<dbReference type="GO" id="GO:0005524">
    <property type="term" value="F:ATP binding"/>
    <property type="evidence" value="ECO:0007669"/>
    <property type="project" value="UniProtKB-KW"/>
</dbReference>
<feature type="domain" description="Disease resistance protein At4g27190-like leucine-rich repeats" evidence="9">
    <location>
        <begin position="1249"/>
        <end position="1374"/>
    </location>
</feature>
<evidence type="ECO:0000256" key="1">
    <source>
        <dbReference type="ARBA" id="ARBA00008894"/>
    </source>
</evidence>
<feature type="domain" description="Disease resistance protein At4g27190-like leucine-rich repeats" evidence="9">
    <location>
        <begin position="768"/>
        <end position="883"/>
    </location>
</feature>
<dbReference type="SUPFAM" id="SSF52047">
    <property type="entry name" value="RNI-like"/>
    <property type="match status" value="1"/>
</dbReference>
<protein>
    <recommendedName>
        <fullName evidence="13">Disease resistance protein</fullName>
    </recommendedName>
</protein>
<dbReference type="InterPro" id="IPR055414">
    <property type="entry name" value="LRR_R13L4/SHOC2-like"/>
</dbReference>
<dbReference type="Pfam" id="PF00931">
    <property type="entry name" value="NB-ARC"/>
    <property type="match status" value="1"/>
</dbReference>
<keyword evidence="4" id="KW-0547">Nucleotide-binding</keyword>
<evidence type="ECO:0008006" key="13">
    <source>
        <dbReference type="Google" id="ProtNLM"/>
    </source>
</evidence>
<keyword evidence="6" id="KW-0067">ATP-binding</keyword>
<sequence length="1461" mass="166822">MEFLSIFVEKLTDCLIQPVARQIGYFYDYKSNMRCMDKECEKLKNIRMTVQRRAEDARRNLQDISPNGKAWLTSVDTTTADVEGVMRGVAEVERGCFYGVCPNLKSRYSMSRRAKKITLELIELQNENNKPDVFSFDHPVESEPEAMCSNNVEEFDSRKLKEDEVMAALRDDGVTMIGICGMGGVGKTTLTEKIRQKAKKERLFKDVVMVIVSQQIDFKRIQNEIAGGVGLTLEGDDLWSRGDLLRTRLMDQNSRILIILDDVWKTLELEKLGIPSGSNHKHRCKVTFTTRFQHVCEAMGAQKIMEVGTLSEEEAWILFRQKVGNSVDDPSLLDIAKDVAKECKGLPLAIVTVAGALKKHKTKRSWDYALEELRCAETINIPEVHTEVYKPLRLSYDYLGSNEAKCLFLLCSLFEEDSNICPEELLRYGMGLHIFPRIKNLEHARNKVCYLLEILKDCFLLYQGSEKNYVKMHDVVRDVAIYIASEGKDIFMVSHDVNSKEFPRKDSYEQYSHMSIVANNFNELPSPIFCPKLKLLMLKLCFQEEPIKLQDDFFDGMSKLNVLSFRTDDYRNSILPFPASIQRLSNLRTLCLSNLKLDDISIIGELVTLEILSIRDSKLGELPVAIGKLTNLILLELRNEEKALEMISPGVLSRLVRLEELHLVGVENCSYSNLRELESLSRLTSLTLSECSGDVIYSNLGLSSKLTRYALTVGRAYKATSSMDDYDKKIALKVTETSPLGDWIRHMLRKSEHVHSTGEGSKNVLAELQLDEFQNVKYLCLKHFDSLVHIHCQNNISFPKLERLDVRKCRCLQYVFCVSLAGGSLKIACRDDEEEEISRRTCEVIKFPNLYDLNLRSLKCLTHFCNDTVEGIEFPRLRKMHFSSLPEFQNFWHTTNNSITDSNPLFDEKVSCPNLEELSIDRADSITALWSHQLPTAYFSKLVKFEVDGCGKLRNLMSPSVARGLLNLRKLKIENCESMEEVITEEEQQREEIMTNQPLFPLLEQLNLYDMPKLGHFFLAKRALEFPFLRDVCIHDCPKMKTFIQQGVYLSKSSLESVNNDDEVKVVDLNKAMFNSKVSCPRLERLQLICSRSITALCSHQLPTGYFSKLETLHVSFCGNLRNLMSPSVARGVLNLQILDIGYCELMEEVITKEEQGEEIKTNEPLFPLLEELRLQSLPKLGHFFLAMHALEFPFLREVSIHECPDIKTFVQQGSVSTPSLESLNNDDEVKVVDLNKVMFNFKVTCPSLEELRIWMAHNITALCSHQLPTAYFSKLERLDVSTCGKLRNLMSPLLARGVLNLRILTIAGCQSMEEVITEEEQQGEEMTNGPLFPRLEQLDLYDLPKLGHFFQTKHALEFPFLRKVYIYSCPSMKMFGLGSVSTPSLESVNYDDEVKVDDLNKWIQQMFNSQEEDVNDGCESEEYVSDVRESEENLSDGCKSEDVSDGSESEEDVSESESSV</sequence>
<dbReference type="SUPFAM" id="SSF52540">
    <property type="entry name" value="P-loop containing nucleoside triphosphate hydrolases"/>
    <property type="match status" value="1"/>
</dbReference>
<dbReference type="PANTHER" id="PTHR33463:SF198">
    <property type="entry name" value="RPP4C3"/>
    <property type="match status" value="1"/>
</dbReference>
<feature type="compositionally biased region" description="Acidic residues" evidence="7">
    <location>
        <begin position="1411"/>
        <end position="1425"/>
    </location>
</feature>
<dbReference type="GO" id="GO:0043531">
    <property type="term" value="F:ADP binding"/>
    <property type="evidence" value="ECO:0007669"/>
    <property type="project" value="InterPro"/>
</dbReference>
<dbReference type="Proteomes" id="UP001311915">
    <property type="component" value="Unassembled WGS sequence"/>
</dbReference>
<dbReference type="EMBL" id="JAWPEI010000007">
    <property type="protein sequence ID" value="KAK4720392.1"/>
    <property type="molecule type" value="Genomic_DNA"/>
</dbReference>
<evidence type="ECO:0000256" key="4">
    <source>
        <dbReference type="ARBA" id="ARBA00022741"/>
    </source>
</evidence>